<protein>
    <submittedName>
        <fullName evidence="2">Uncharacterized protein</fullName>
    </submittedName>
</protein>
<accession>A0A4C1ST30</accession>
<dbReference type="Proteomes" id="UP000299102">
    <property type="component" value="Unassembled WGS sequence"/>
</dbReference>
<sequence>MASVCGERVQGTRTTVSNRRGYDEPLWRNNNGRSTGQGGTAAIGFDINQIPHIDRHNVFPMSYEKTKCSARDPIIDVRWLRPRTNSPLITTQRSYLAHTSWQTELKPWDADKSGRLRLPLKWLSWTMADPVCARDGAVQQEGTAITKKTVKTINNAKL</sequence>
<evidence type="ECO:0000313" key="3">
    <source>
        <dbReference type="Proteomes" id="UP000299102"/>
    </source>
</evidence>
<evidence type="ECO:0000256" key="1">
    <source>
        <dbReference type="SAM" id="MobiDB-lite"/>
    </source>
</evidence>
<dbReference type="AlphaFoldDB" id="A0A4C1ST30"/>
<gene>
    <name evidence="2" type="ORF">EVAR_91737_1</name>
</gene>
<comment type="caution">
    <text evidence="2">The sequence shown here is derived from an EMBL/GenBank/DDBJ whole genome shotgun (WGS) entry which is preliminary data.</text>
</comment>
<feature type="region of interest" description="Disordered" evidence="1">
    <location>
        <begin position="1"/>
        <end position="23"/>
    </location>
</feature>
<dbReference type="EMBL" id="BGZK01011076">
    <property type="protein sequence ID" value="GBP05329.1"/>
    <property type="molecule type" value="Genomic_DNA"/>
</dbReference>
<reference evidence="2 3" key="1">
    <citation type="journal article" date="2019" name="Commun. Biol.">
        <title>The bagworm genome reveals a unique fibroin gene that provides high tensile strength.</title>
        <authorList>
            <person name="Kono N."/>
            <person name="Nakamura H."/>
            <person name="Ohtoshi R."/>
            <person name="Tomita M."/>
            <person name="Numata K."/>
            <person name="Arakawa K."/>
        </authorList>
    </citation>
    <scope>NUCLEOTIDE SEQUENCE [LARGE SCALE GENOMIC DNA]</scope>
</reference>
<organism evidence="2 3">
    <name type="scientific">Eumeta variegata</name>
    <name type="common">Bagworm moth</name>
    <name type="synonym">Eumeta japonica</name>
    <dbReference type="NCBI Taxonomy" id="151549"/>
    <lineage>
        <taxon>Eukaryota</taxon>
        <taxon>Metazoa</taxon>
        <taxon>Ecdysozoa</taxon>
        <taxon>Arthropoda</taxon>
        <taxon>Hexapoda</taxon>
        <taxon>Insecta</taxon>
        <taxon>Pterygota</taxon>
        <taxon>Neoptera</taxon>
        <taxon>Endopterygota</taxon>
        <taxon>Lepidoptera</taxon>
        <taxon>Glossata</taxon>
        <taxon>Ditrysia</taxon>
        <taxon>Tineoidea</taxon>
        <taxon>Psychidae</taxon>
        <taxon>Oiketicinae</taxon>
        <taxon>Eumeta</taxon>
    </lineage>
</organism>
<keyword evidence="3" id="KW-1185">Reference proteome</keyword>
<evidence type="ECO:0000313" key="2">
    <source>
        <dbReference type="EMBL" id="GBP05329.1"/>
    </source>
</evidence>
<proteinExistence type="predicted"/>
<name>A0A4C1ST30_EUMVA</name>